<dbReference type="GO" id="GO:0007005">
    <property type="term" value="P:mitochondrion organization"/>
    <property type="evidence" value="ECO:0007669"/>
    <property type="project" value="InterPro"/>
</dbReference>
<dbReference type="FunCoup" id="A0A3N4KXZ3">
    <property type="interactions" value="65"/>
</dbReference>
<dbReference type="InterPro" id="IPR049942">
    <property type="entry name" value="DML1/Misato"/>
</dbReference>
<dbReference type="Proteomes" id="UP000277580">
    <property type="component" value="Unassembled WGS sequence"/>
</dbReference>
<feature type="domain" description="DML1/Misato tubulin" evidence="7">
    <location>
        <begin position="122"/>
        <end position="306"/>
    </location>
</feature>
<sequence length="520" mass="58043">MHEIITLQLGHQANYLGTHFWNTQESYFTYTEDATPSPIDHDVHFRPGIGVGGVETYTPRTLIYDLKGGFGSMRKINALYDQMEETVGGIPQGLWDRGTTIQRETPIEPIEYQKNLEAGLPAPELDTPSVRYWSDFNRVYYHPRSSIQISEYELDSKVMPLKGFGLGKALFHDLHMEHDLIDRDFRLFAEECDQMQGIQIMTSTDDAWGGFASEYVAALRDEYSKASIVTWGLEGRDKVPREQEIKRTVDLAYSLSGIVPLTSLYIPLRSPPPQIAHYLTMDNSSKWHVSGLLSVALETCILPTRIRDSDSSGRLGSLGDMAALLNVSGSQKITNLTMSIHDMEEKKSDGTPLPPASSSPRDSASKIELSWDSSNTRVRGKKTDGDGHVFAEAEVMRGFDEKQVMEETAAASRTVGLAHDRRDAILGSYLTQFTYPIIDSFPAIFSSRVLDRSVLDRPCVGRITTKLTTSSKTISRLKNVKDLVSRIVGVDEREALLNDLGEFAEAYEEGYNSGSDDDDD</sequence>
<dbReference type="InterPro" id="IPR029209">
    <property type="entry name" value="DML1/Misato_tubulin"/>
</dbReference>
<dbReference type="InParanoid" id="A0A3N4KXZ3"/>
<dbReference type="CDD" id="cd06060">
    <property type="entry name" value="misato"/>
    <property type="match status" value="1"/>
</dbReference>
<comment type="subcellular location">
    <subcellularLocation>
        <location evidence="2">Mitochondrion</location>
    </subcellularLocation>
</comment>
<dbReference type="PANTHER" id="PTHR13391:SF0">
    <property type="entry name" value="PROTEIN MISATO HOMOLOG 1"/>
    <property type="match status" value="1"/>
</dbReference>
<evidence type="ECO:0000313" key="9">
    <source>
        <dbReference type="Proteomes" id="UP000277580"/>
    </source>
</evidence>
<evidence type="ECO:0000256" key="1">
    <source>
        <dbReference type="ARBA" id="ARBA00003757"/>
    </source>
</evidence>
<dbReference type="InterPro" id="IPR019605">
    <property type="entry name" value="Misato_II_tubulin-like"/>
</dbReference>
<evidence type="ECO:0000313" key="8">
    <source>
        <dbReference type="EMBL" id="RPB13211.1"/>
    </source>
</evidence>
<feature type="domain" description="Misato Segment II tubulin-like" evidence="6">
    <location>
        <begin position="2"/>
        <end position="117"/>
    </location>
</feature>
<reference evidence="8 9" key="1">
    <citation type="journal article" date="2018" name="Nat. Ecol. Evol.">
        <title>Pezizomycetes genomes reveal the molecular basis of ectomycorrhizal truffle lifestyle.</title>
        <authorList>
            <person name="Murat C."/>
            <person name="Payen T."/>
            <person name="Noel B."/>
            <person name="Kuo A."/>
            <person name="Morin E."/>
            <person name="Chen J."/>
            <person name="Kohler A."/>
            <person name="Krizsan K."/>
            <person name="Balestrini R."/>
            <person name="Da Silva C."/>
            <person name="Montanini B."/>
            <person name="Hainaut M."/>
            <person name="Levati E."/>
            <person name="Barry K.W."/>
            <person name="Belfiori B."/>
            <person name="Cichocki N."/>
            <person name="Clum A."/>
            <person name="Dockter R.B."/>
            <person name="Fauchery L."/>
            <person name="Guy J."/>
            <person name="Iotti M."/>
            <person name="Le Tacon F."/>
            <person name="Lindquist E.A."/>
            <person name="Lipzen A."/>
            <person name="Malagnac F."/>
            <person name="Mello A."/>
            <person name="Molinier V."/>
            <person name="Miyauchi S."/>
            <person name="Poulain J."/>
            <person name="Riccioni C."/>
            <person name="Rubini A."/>
            <person name="Sitrit Y."/>
            <person name="Splivallo R."/>
            <person name="Traeger S."/>
            <person name="Wang M."/>
            <person name="Zifcakova L."/>
            <person name="Wipf D."/>
            <person name="Zambonelli A."/>
            <person name="Paolocci F."/>
            <person name="Nowrousian M."/>
            <person name="Ottonello S."/>
            <person name="Baldrian P."/>
            <person name="Spatafora J.W."/>
            <person name="Henrissat B."/>
            <person name="Nagy L.G."/>
            <person name="Aury J.M."/>
            <person name="Wincker P."/>
            <person name="Grigoriev I.V."/>
            <person name="Bonfante P."/>
            <person name="Martin F.M."/>
        </authorList>
    </citation>
    <scope>NUCLEOTIDE SEQUENCE [LARGE SCALE GENOMIC DNA]</scope>
    <source>
        <strain evidence="8 9">CCBAS932</strain>
    </source>
</reference>
<evidence type="ECO:0000256" key="5">
    <source>
        <dbReference type="SAM" id="MobiDB-lite"/>
    </source>
</evidence>
<dbReference type="STRING" id="1392247.A0A3N4KXZ3"/>
<dbReference type="AlphaFoldDB" id="A0A3N4KXZ3"/>
<keyword evidence="9" id="KW-1185">Reference proteome</keyword>
<keyword evidence="4" id="KW-0496">Mitochondrion</keyword>
<dbReference type="GO" id="GO:0005739">
    <property type="term" value="C:mitochondrion"/>
    <property type="evidence" value="ECO:0007669"/>
    <property type="project" value="UniProtKB-SubCell"/>
</dbReference>
<protein>
    <submittedName>
        <fullName evidence="8">Tubulin nucleotide-binding domain-like protein</fullName>
    </submittedName>
</protein>
<dbReference type="InterPro" id="IPR036525">
    <property type="entry name" value="Tubulin/FtsZ_GTPase_sf"/>
</dbReference>
<organism evidence="8 9">
    <name type="scientific">Morchella conica CCBAS932</name>
    <dbReference type="NCBI Taxonomy" id="1392247"/>
    <lineage>
        <taxon>Eukaryota</taxon>
        <taxon>Fungi</taxon>
        <taxon>Dikarya</taxon>
        <taxon>Ascomycota</taxon>
        <taxon>Pezizomycotina</taxon>
        <taxon>Pezizomycetes</taxon>
        <taxon>Pezizales</taxon>
        <taxon>Morchellaceae</taxon>
        <taxon>Morchella</taxon>
    </lineage>
</organism>
<evidence type="ECO:0000256" key="4">
    <source>
        <dbReference type="ARBA" id="ARBA00023128"/>
    </source>
</evidence>
<proteinExistence type="inferred from homology"/>
<dbReference type="Gene3D" id="3.40.50.1440">
    <property type="entry name" value="Tubulin/FtsZ, GTPase domain"/>
    <property type="match status" value="1"/>
</dbReference>
<dbReference type="SUPFAM" id="SSF52490">
    <property type="entry name" value="Tubulin nucleotide-binding domain-like"/>
    <property type="match status" value="1"/>
</dbReference>
<evidence type="ECO:0000259" key="7">
    <source>
        <dbReference type="Pfam" id="PF14881"/>
    </source>
</evidence>
<dbReference type="OrthoDB" id="271881at2759"/>
<evidence type="ECO:0000259" key="6">
    <source>
        <dbReference type="Pfam" id="PF10644"/>
    </source>
</evidence>
<dbReference type="PANTHER" id="PTHR13391">
    <property type="entry name" value="MITOCHONDRIAL DISTRIBUTION REGULATOR MISATO"/>
    <property type="match status" value="1"/>
</dbReference>
<dbReference type="Pfam" id="PF14881">
    <property type="entry name" value="Tubulin_3"/>
    <property type="match status" value="1"/>
</dbReference>
<comment type="similarity">
    <text evidence="3">Belongs to the misato family.</text>
</comment>
<comment type="function">
    <text evidence="1">Involved in the partitioning of the mitochondrial organelle and mitochondrial DNA (mtDNA) inheritance.</text>
</comment>
<accession>A0A3N4KXZ3</accession>
<evidence type="ECO:0000256" key="3">
    <source>
        <dbReference type="ARBA" id="ARBA00008507"/>
    </source>
</evidence>
<name>A0A3N4KXZ3_9PEZI</name>
<evidence type="ECO:0000256" key="2">
    <source>
        <dbReference type="ARBA" id="ARBA00004173"/>
    </source>
</evidence>
<dbReference type="EMBL" id="ML119124">
    <property type="protein sequence ID" value="RPB13211.1"/>
    <property type="molecule type" value="Genomic_DNA"/>
</dbReference>
<gene>
    <name evidence="8" type="ORF">P167DRAFT_553209</name>
</gene>
<feature type="region of interest" description="Disordered" evidence="5">
    <location>
        <begin position="344"/>
        <end position="366"/>
    </location>
</feature>
<dbReference type="Pfam" id="PF10644">
    <property type="entry name" value="Misat_Tub_SegII"/>
    <property type="match status" value="1"/>
</dbReference>